<feature type="compositionally biased region" description="Basic and acidic residues" evidence="1">
    <location>
        <begin position="1"/>
        <end position="15"/>
    </location>
</feature>
<feature type="region of interest" description="Disordered" evidence="1">
    <location>
        <begin position="49"/>
        <end position="109"/>
    </location>
</feature>
<feature type="compositionally biased region" description="Low complexity" evidence="1">
    <location>
        <begin position="78"/>
        <end position="93"/>
    </location>
</feature>
<feature type="compositionally biased region" description="Polar residues" evidence="1">
    <location>
        <begin position="68"/>
        <end position="77"/>
    </location>
</feature>
<accession>A0A0A9CJW9</accession>
<name>A0A0A9CJW9_ARUDO</name>
<evidence type="ECO:0000313" key="2">
    <source>
        <dbReference type="EMBL" id="JAD75886.1"/>
    </source>
</evidence>
<evidence type="ECO:0000256" key="1">
    <source>
        <dbReference type="SAM" id="MobiDB-lite"/>
    </source>
</evidence>
<dbReference type="EMBL" id="GBRH01222009">
    <property type="protein sequence ID" value="JAD75886.1"/>
    <property type="molecule type" value="Transcribed_RNA"/>
</dbReference>
<proteinExistence type="predicted"/>
<protein>
    <submittedName>
        <fullName evidence="2">Uncharacterized protein</fullName>
    </submittedName>
</protein>
<dbReference type="AlphaFoldDB" id="A0A0A9CJW9"/>
<organism evidence="2">
    <name type="scientific">Arundo donax</name>
    <name type="common">Giant reed</name>
    <name type="synonym">Donax arundinaceus</name>
    <dbReference type="NCBI Taxonomy" id="35708"/>
    <lineage>
        <taxon>Eukaryota</taxon>
        <taxon>Viridiplantae</taxon>
        <taxon>Streptophyta</taxon>
        <taxon>Embryophyta</taxon>
        <taxon>Tracheophyta</taxon>
        <taxon>Spermatophyta</taxon>
        <taxon>Magnoliopsida</taxon>
        <taxon>Liliopsida</taxon>
        <taxon>Poales</taxon>
        <taxon>Poaceae</taxon>
        <taxon>PACMAD clade</taxon>
        <taxon>Arundinoideae</taxon>
        <taxon>Arundineae</taxon>
        <taxon>Arundo</taxon>
    </lineage>
</organism>
<sequence length="109" mass="11516">MDEASDKLCHKEGGKHVGGAIDGLQSQENKDLRNENLVAVDAVEKQPLKESSIVNQEITDSAKKRKLQMSSLLQKPTKSCSPSSGKKGQSSSGEKAVAAALGKGEHLTS</sequence>
<feature type="region of interest" description="Disordered" evidence="1">
    <location>
        <begin position="1"/>
        <end position="28"/>
    </location>
</feature>
<reference evidence="2" key="1">
    <citation type="submission" date="2014-09" db="EMBL/GenBank/DDBJ databases">
        <authorList>
            <person name="Magalhaes I.L.F."/>
            <person name="Oliveira U."/>
            <person name="Santos F.R."/>
            <person name="Vidigal T.H.D.A."/>
            <person name="Brescovit A.D."/>
            <person name="Santos A.J."/>
        </authorList>
    </citation>
    <scope>NUCLEOTIDE SEQUENCE</scope>
    <source>
        <tissue evidence="2">Shoot tissue taken approximately 20 cm above the soil surface</tissue>
    </source>
</reference>
<reference evidence="2" key="2">
    <citation type="journal article" date="2015" name="Data Brief">
        <title>Shoot transcriptome of the giant reed, Arundo donax.</title>
        <authorList>
            <person name="Barrero R.A."/>
            <person name="Guerrero F.D."/>
            <person name="Moolhuijzen P."/>
            <person name="Goolsby J.A."/>
            <person name="Tidwell J."/>
            <person name="Bellgard S.E."/>
            <person name="Bellgard M.I."/>
        </authorList>
    </citation>
    <scope>NUCLEOTIDE SEQUENCE</scope>
    <source>
        <tissue evidence="2">Shoot tissue taken approximately 20 cm above the soil surface</tissue>
    </source>
</reference>